<proteinExistence type="predicted"/>
<sequence>LGREVNMANDLAPELSSRKRAAWGAFKSVEEVAKKKLNCERELMAPVHARFAGDDKQQRKSVGQRIVLVPCDMPVRLLRLALRRTVHFPIERDMV</sequence>
<dbReference type="AlphaFoldDB" id="A0A183F2J1"/>
<name>A0A183F2J1_HELPZ</name>
<dbReference type="Proteomes" id="UP000050761">
    <property type="component" value="Unassembled WGS sequence"/>
</dbReference>
<evidence type="ECO:0000313" key="2">
    <source>
        <dbReference type="WBParaSite" id="HPBE_0000035201-mRNA-1"/>
    </source>
</evidence>
<accession>A0A183F2J1</accession>
<protein>
    <submittedName>
        <fullName evidence="2">Reverse transcriptase domain-containing protein</fullName>
    </submittedName>
</protein>
<organism evidence="1 2">
    <name type="scientific">Heligmosomoides polygyrus</name>
    <name type="common">Parasitic roundworm</name>
    <dbReference type="NCBI Taxonomy" id="6339"/>
    <lineage>
        <taxon>Eukaryota</taxon>
        <taxon>Metazoa</taxon>
        <taxon>Ecdysozoa</taxon>
        <taxon>Nematoda</taxon>
        <taxon>Chromadorea</taxon>
        <taxon>Rhabditida</taxon>
        <taxon>Rhabditina</taxon>
        <taxon>Rhabditomorpha</taxon>
        <taxon>Strongyloidea</taxon>
        <taxon>Heligmosomidae</taxon>
        <taxon>Heligmosomoides</taxon>
    </lineage>
</organism>
<reference evidence="2" key="1">
    <citation type="submission" date="2019-09" db="UniProtKB">
        <authorList>
            <consortium name="WormBaseParasite"/>
        </authorList>
    </citation>
    <scope>IDENTIFICATION</scope>
</reference>
<evidence type="ECO:0000313" key="1">
    <source>
        <dbReference type="Proteomes" id="UP000050761"/>
    </source>
</evidence>
<dbReference type="WBParaSite" id="HPBE_0000035201-mRNA-1">
    <property type="protein sequence ID" value="HPBE_0000035201-mRNA-1"/>
    <property type="gene ID" value="HPBE_0000035201"/>
</dbReference>
<keyword evidence="1" id="KW-1185">Reference proteome</keyword>